<comment type="caution">
    <text evidence="3">The sequence shown here is derived from an EMBL/GenBank/DDBJ whole genome shotgun (WGS) entry which is preliminary data.</text>
</comment>
<feature type="domain" description="SH3b" evidence="2">
    <location>
        <begin position="106"/>
        <end position="169"/>
    </location>
</feature>
<feature type="region of interest" description="Disordered" evidence="1">
    <location>
        <begin position="163"/>
        <end position="230"/>
    </location>
</feature>
<accession>A0A255E0M9</accession>
<dbReference type="SMART" id="SM00287">
    <property type="entry name" value="SH3b"/>
    <property type="match status" value="1"/>
</dbReference>
<dbReference type="InterPro" id="IPR003646">
    <property type="entry name" value="SH3-like_bac-type"/>
</dbReference>
<dbReference type="InterPro" id="IPR058593">
    <property type="entry name" value="ARB_07466-like_C"/>
</dbReference>
<protein>
    <recommendedName>
        <fullName evidence="2">SH3b domain-containing protein</fullName>
    </recommendedName>
</protein>
<evidence type="ECO:0000256" key="1">
    <source>
        <dbReference type="SAM" id="MobiDB-lite"/>
    </source>
</evidence>
<feature type="region of interest" description="Disordered" evidence="1">
    <location>
        <begin position="47"/>
        <end position="103"/>
    </location>
</feature>
<dbReference type="Gene3D" id="2.30.30.40">
    <property type="entry name" value="SH3 Domains"/>
    <property type="match status" value="1"/>
</dbReference>
<dbReference type="EMBL" id="NMVI01000026">
    <property type="protein sequence ID" value="OYN85127.1"/>
    <property type="molecule type" value="Genomic_DNA"/>
</dbReference>
<dbReference type="AlphaFoldDB" id="A0A255E0M9"/>
<feature type="compositionally biased region" description="Low complexity" evidence="1">
    <location>
        <begin position="178"/>
        <end position="200"/>
    </location>
</feature>
<sequence>MRLPKLSRLATAARPAVVAPIAVGLAAVVGISSAAVSATPDPHAIPAAPAPVTSSAPVTDETPLPEVPVESPEGFGSRQERIDRSQERTPQEPAPADALTAQVRKASGTMYTTARVNARAEASADSESVTLLDEGTKVSVTDRTSNDFREVLHDGKSVWVSSEYLSKDEPREEEESSEPSSSSRSGSSSSSRSGSSGSGSAERNSTKSDGSSSGSGEAPAPSGGSCTVSTSIRSGLTARARAVYEAVCARYSVKSYGGVRPGDSGDHGSGKALDIMISGPTGWDIANYLRANASSFGIDYIIYEQKIWSRDRSSEGWRGMSDRGGATANHYDHVHVSVQ</sequence>
<dbReference type="Pfam" id="PF26571">
    <property type="entry name" value="VldE"/>
    <property type="match status" value="1"/>
</dbReference>
<name>A0A255E0M9_9ACTN</name>
<reference evidence="3 4" key="1">
    <citation type="submission" date="2017-07" db="EMBL/GenBank/DDBJ databases">
        <title>Draft whole genome sequences of clinical Proprionibacteriaceae strains.</title>
        <authorList>
            <person name="Bernier A.-M."/>
            <person name="Bernard K."/>
            <person name="Domingo M.-C."/>
        </authorList>
    </citation>
    <scope>NUCLEOTIDE SEQUENCE [LARGE SCALE GENOMIC DNA]</scope>
    <source>
        <strain evidence="3 4">NML 160184</strain>
    </source>
</reference>
<dbReference type="RefSeq" id="WP_094451574.1">
    <property type="nucleotide sequence ID" value="NZ_NMVI01000026.1"/>
</dbReference>
<dbReference type="Pfam" id="PF08239">
    <property type="entry name" value="SH3_3"/>
    <property type="match status" value="1"/>
</dbReference>
<feature type="compositionally biased region" description="Low complexity" evidence="1">
    <location>
        <begin position="208"/>
        <end position="225"/>
    </location>
</feature>
<proteinExistence type="predicted"/>
<feature type="compositionally biased region" description="Basic and acidic residues" evidence="1">
    <location>
        <begin position="78"/>
        <end position="90"/>
    </location>
</feature>
<gene>
    <name evidence="3" type="ORF">CGZ92_11745</name>
</gene>
<evidence type="ECO:0000313" key="3">
    <source>
        <dbReference type="EMBL" id="OYN85127.1"/>
    </source>
</evidence>
<dbReference type="Proteomes" id="UP000216533">
    <property type="component" value="Unassembled WGS sequence"/>
</dbReference>
<evidence type="ECO:0000259" key="2">
    <source>
        <dbReference type="SMART" id="SM00287"/>
    </source>
</evidence>
<organism evidence="3 4">
    <name type="scientific">Parenemella sanctibonifatiensis</name>
    <dbReference type="NCBI Taxonomy" id="2016505"/>
    <lineage>
        <taxon>Bacteria</taxon>
        <taxon>Bacillati</taxon>
        <taxon>Actinomycetota</taxon>
        <taxon>Actinomycetes</taxon>
        <taxon>Propionibacteriales</taxon>
        <taxon>Propionibacteriaceae</taxon>
        <taxon>Parenemella</taxon>
    </lineage>
</organism>
<evidence type="ECO:0000313" key="4">
    <source>
        <dbReference type="Proteomes" id="UP000216533"/>
    </source>
</evidence>
<feature type="compositionally biased region" description="Low complexity" evidence="1">
    <location>
        <begin position="47"/>
        <end position="59"/>
    </location>
</feature>